<accession>A0A7W8B365</accession>
<organism evidence="1 2">
    <name type="scientific">Streptomyces spectabilis</name>
    <dbReference type="NCBI Taxonomy" id="68270"/>
    <lineage>
        <taxon>Bacteria</taxon>
        <taxon>Bacillati</taxon>
        <taxon>Actinomycetota</taxon>
        <taxon>Actinomycetes</taxon>
        <taxon>Kitasatosporales</taxon>
        <taxon>Streptomycetaceae</taxon>
        <taxon>Streptomyces</taxon>
    </lineage>
</organism>
<reference evidence="1 2" key="1">
    <citation type="submission" date="2020-08" db="EMBL/GenBank/DDBJ databases">
        <title>Genomic Encyclopedia of Type Strains, Phase III (KMG-III): the genomes of soil and plant-associated and newly described type strains.</title>
        <authorList>
            <person name="Whitman W."/>
        </authorList>
    </citation>
    <scope>NUCLEOTIDE SEQUENCE [LARGE SCALE GENOMIC DNA]</scope>
    <source>
        <strain evidence="1 2">CECT 3146</strain>
    </source>
</reference>
<evidence type="ECO:0008006" key="3">
    <source>
        <dbReference type="Google" id="ProtNLM"/>
    </source>
</evidence>
<evidence type="ECO:0000313" key="1">
    <source>
        <dbReference type="EMBL" id="MBB5109127.1"/>
    </source>
</evidence>
<gene>
    <name evidence="1" type="ORF">FHS40_008255</name>
</gene>
<sequence>MSDKLLTERKWWMDGGGLSQEVREWLGRNDWFPGRDVGASRAGELIDMRVSDAERQGSSLVLVDAAARIIRTYGLLTLEHPQVVDFALKIEPTVGYDGDAALISALAGNLGRQLFPVGYESSEEGLILVDEIGRFFLLHHSGAYFWGFNEQDTFARFLSGEDALDAEDFFV</sequence>
<dbReference type="RefSeq" id="WP_229879623.1">
    <property type="nucleotide sequence ID" value="NZ_BMSQ01000027.1"/>
</dbReference>
<keyword evidence="2" id="KW-1185">Reference proteome</keyword>
<name>A0A7W8B365_STRST</name>
<dbReference type="AlphaFoldDB" id="A0A7W8B365"/>
<dbReference type="InterPro" id="IPR025850">
    <property type="entry name" value="SUKH-3"/>
</dbReference>
<proteinExistence type="predicted"/>
<comment type="caution">
    <text evidence="1">The sequence shown here is derived from an EMBL/GenBank/DDBJ whole genome shotgun (WGS) entry which is preliminary data.</text>
</comment>
<dbReference type="Proteomes" id="UP000549009">
    <property type="component" value="Unassembled WGS sequence"/>
</dbReference>
<protein>
    <recommendedName>
        <fullName evidence="3">SUKH-3 domain containing protein</fullName>
    </recommendedName>
</protein>
<evidence type="ECO:0000313" key="2">
    <source>
        <dbReference type="Proteomes" id="UP000549009"/>
    </source>
</evidence>
<dbReference type="Pfam" id="PF14433">
    <property type="entry name" value="SUKH-3"/>
    <property type="match status" value="1"/>
</dbReference>
<dbReference type="EMBL" id="JACHJD010000024">
    <property type="protein sequence ID" value="MBB5109127.1"/>
    <property type="molecule type" value="Genomic_DNA"/>
</dbReference>